<feature type="region of interest" description="Disordered" evidence="1">
    <location>
        <begin position="669"/>
        <end position="697"/>
    </location>
</feature>
<reference evidence="2 3" key="1">
    <citation type="submission" date="2024-11" db="EMBL/GenBank/DDBJ databases">
        <title>A near-complete genome assembly of Cinchona calisaya.</title>
        <authorList>
            <person name="Lian D.C."/>
            <person name="Zhao X.W."/>
            <person name="Wei L."/>
        </authorList>
    </citation>
    <scope>NUCLEOTIDE SEQUENCE [LARGE SCALE GENOMIC DNA]</scope>
    <source>
        <tissue evidence="2">Nenye</tissue>
    </source>
</reference>
<evidence type="ECO:0000313" key="3">
    <source>
        <dbReference type="Proteomes" id="UP001630127"/>
    </source>
</evidence>
<accession>A0ABD2YMU1</accession>
<keyword evidence="3" id="KW-1185">Reference proteome</keyword>
<gene>
    <name evidence="2" type="ORF">ACH5RR_028116</name>
</gene>
<feature type="region of interest" description="Disordered" evidence="1">
    <location>
        <begin position="449"/>
        <end position="488"/>
    </location>
</feature>
<feature type="compositionally biased region" description="Acidic residues" evidence="1">
    <location>
        <begin position="542"/>
        <end position="556"/>
    </location>
</feature>
<comment type="caution">
    <text evidence="2">The sequence shown here is derived from an EMBL/GenBank/DDBJ whole genome shotgun (WGS) entry which is preliminary data.</text>
</comment>
<feature type="region of interest" description="Disordered" evidence="1">
    <location>
        <begin position="589"/>
        <end position="617"/>
    </location>
</feature>
<feature type="region of interest" description="Disordered" evidence="1">
    <location>
        <begin position="502"/>
        <end position="576"/>
    </location>
</feature>
<evidence type="ECO:0000256" key="1">
    <source>
        <dbReference type="SAM" id="MobiDB-lite"/>
    </source>
</evidence>
<feature type="compositionally biased region" description="Acidic residues" evidence="1">
    <location>
        <begin position="370"/>
        <end position="390"/>
    </location>
</feature>
<dbReference type="PANTHER" id="PTHR33448:SF4">
    <property type="entry name" value="CHLOROPLAST PROTEIN HCF243"/>
    <property type="match status" value="1"/>
</dbReference>
<feature type="compositionally biased region" description="Polar residues" evidence="1">
    <location>
        <begin position="525"/>
        <end position="535"/>
    </location>
</feature>
<proteinExistence type="predicted"/>
<feature type="compositionally biased region" description="Low complexity" evidence="1">
    <location>
        <begin position="15"/>
        <end position="27"/>
    </location>
</feature>
<feature type="compositionally biased region" description="Acidic residues" evidence="1">
    <location>
        <begin position="449"/>
        <end position="458"/>
    </location>
</feature>
<organism evidence="2 3">
    <name type="scientific">Cinchona calisaya</name>
    <dbReference type="NCBI Taxonomy" id="153742"/>
    <lineage>
        <taxon>Eukaryota</taxon>
        <taxon>Viridiplantae</taxon>
        <taxon>Streptophyta</taxon>
        <taxon>Embryophyta</taxon>
        <taxon>Tracheophyta</taxon>
        <taxon>Spermatophyta</taxon>
        <taxon>Magnoliopsida</taxon>
        <taxon>eudicotyledons</taxon>
        <taxon>Gunneridae</taxon>
        <taxon>Pentapetalae</taxon>
        <taxon>asterids</taxon>
        <taxon>lamiids</taxon>
        <taxon>Gentianales</taxon>
        <taxon>Rubiaceae</taxon>
        <taxon>Cinchonoideae</taxon>
        <taxon>Cinchoneae</taxon>
        <taxon>Cinchona</taxon>
    </lineage>
</organism>
<dbReference type="Proteomes" id="UP001630127">
    <property type="component" value="Unassembled WGS sequence"/>
</dbReference>
<feature type="compositionally biased region" description="Basic and acidic residues" evidence="1">
    <location>
        <begin position="502"/>
        <end position="511"/>
    </location>
</feature>
<feature type="region of interest" description="Disordered" evidence="1">
    <location>
        <begin position="128"/>
        <end position="179"/>
    </location>
</feature>
<feature type="region of interest" description="Disordered" evidence="1">
    <location>
        <begin position="358"/>
        <end position="390"/>
    </location>
</feature>
<sequence length="795" mass="89436">MEFDRPHHHHRTAITTPTSTTTSTTTTQSGEQQLFICFTSRLSSSSSSMKIAKSILSPGRARGDPPISLSTSLSRRLRTNGSIKGAGQASPMFPPTNGKKRGCAFENPEPSSPKVTCIGQVRVKTKKKVKQTRSLSRRRSGEVSFRKVDQQISSSSSSSSHHHDLLKNNNEESVVSSSSAHFQQQQEYLQQQHRNQRWVHLPVTICEALRAFGAEFSCLFPCKSSCFSTNEKEEKANYREEEGGNNNEQSSSCGAVFARWFVALQDCEGGGKGREIELVVGGDEEKTEVGEERISMRRSSRRHVFEDLEFKEETIDVKGGEEDEEKARVSICIPPKNALLLMRCRSDPMKMAALNNRFWESPAPKHEDQDHDDEEEEEEENINVEEDKELEEELVHVPEIVNEAGGLNVEEEGDEVVIEQFVSAESNGETAEKGEKDANLANEVQEYLVQEEEEEEPEEKLLGEQVEESEKMESLVESSEDAESGLHSSENHLLDQELMVVENKEENPIQEHEEEEKEEEIFPTDDNSLSSSENYSEAEQVLAEEEEAALEEENQENVEKSTLEEIQEETSLEENEENLTATLFTAQLQSTENDNEEEKEVEQIEESNGQESQEVFQENEVKGENVLPDCLLLMMCEPKLSMEVSKETWVCRTDFLRWLPERPPAVKKKVKVNNSDETSKNEKKKVSTAYGPLPPPQEIITQQHQKEKEKEDEVILPARSSCSLPAAAAVSMAAMIEQKLVNAVAYEPFVLTRCKSEPMRTAAAKLLPEACFWKNRKLEPHRNAAFGVGAAGVGF</sequence>
<dbReference type="EMBL" id="JBJUIK010000012">
    <property type="protein sequence ID" value="KAL3508715.1"/>
    <property type="molecule type" value="Genomic_DNA"/>
</dbReference>
<feature type="compositionally biased region" description="Acidic residues" evidence="1">
    <location>
        <begin position="512"/>
        <end position="523"/>
    </location>
</feature>
<feature type="compositionally biased region" description="Acidic residues" evidence="1">
    <location>
        <begin position="565"/>
        <end position="576"/>
    </location>
</feature>
<name>A0ABD2YMU1_9GENT</name>
<feature type="compositionally biased region" description="Acidic residues" evidence="1">
    <location>
        <begin position="593"/>
        <end position="605"/>
    </location>
</feature>
<protein>
    <submittedName>
        <fullName evidence="2">Uncharacterized protein</fullName>
    </submittedName>
</protein>
<dbReference type="PANTHER" id="PTHR33448">
    <property type="entry name" value="CHLOROPLAST PROTEIN HCF243-RELATED"/>
    <property type="match status" value="1"/>
</dbReference>
<feature type="compositionally biased region" description="Basic residues" evidence="1">
    <location>
        <begin position="128"/>
        <end position="138"/>
    </location>
</feature>
<feature type="compositionally biased region" description="Basic and acidic residues" evidence="1">
    <location>
        <begin position="139"/>
        <end position="149"/>
    </location>
</feature>
<feature type="compositionally biased region" description="Basic and acidic residues" evidence="1">
    <location>
        <begin position="161"/>
        <end position="170"/>
    </location>
</feature>
<dbReference type="AlphaFoldDB" id="A0ABD2YMU1"/>
<feature type="region of interest" description="Disordered" evidence="1">
    <location>
        <begin position="1"/>
        <end position="29"/>
    </location>
</feature>
<evidence type="ECO:0000313" key="2">
    <source>
        <dbReference type="EMBL" id="KAL3508715.1"/>
    </source>
</evidence>
<feature type="compositionally biased region" description="Basic residues" evidence="1">
    <location>
        <begin position="1"/>
        <end position="12"/>
    </location>
</feature>